<comment type="caution">
    <text evidence="4">The sequence shown here is derived from an EMBL/GenBank/DDBJ whole genome shotgun (WGS) entry which is preliminary data.</text>
</comment>
<proteinExistence type="predicted"/>
<feature type="chain" id="PRO_5043633668" evidence="1">
    <location>
        <begin position="26"/>
        <end position="417"/>
    </location>
</feature>
<evidence type="ECO:0000313" key="5">
    <source>
        <dbReference type="Proteomes" id="UP001167831"/>
    </source>
</evidence>
<dbReference type="EMBL" id="JAUEIE010000007">
    <property type="protein sequence ID" value="MDN0023014.1"/>
    <property type="molecule type" value="Genomic_DNA"/>
</dbReference>
<accession>A0AAW7JK77</accession>
<dbReference type="InterPro" id="IPR031345">
    <property type="entry name" value="T9SS_Plug_N"/>
</dbReference>
<keyword evidence="5" id="KW-1185">Reference proteome</keyword>
<gene>
    <name evidence="3" type="ORF">QVN81_08295</name>
    <name evidence="4" type="ORF">QVN84_07090</name>
</gene>
<evidence type="ECO:0000256" key="1">
    <source>
        <dbReference type="SAM" id="SignalP"/>
    </source>
</evidence>
<evidence type="ECO:0000313" key="6">
    <source>
        <dbReference type="Proteomes" id="UP001168478"/>
    </source>
</evidence>
<reference evidence="4" key="1">
    <citation type="submission" date="2023-06" db="EMBL/GenBank/DDBJ databases">
        <authorList>
            <person name="Zeman M."/>
            <person name="Kubasova T."/>
            <person name="Jahodarova E."/>
            <person name="Nykrynova M."/>
            <person name="Rychlik I."/>
        </authorList>
    </citation>
    <scope>NUCLEOTIDE SEQUENCE</scope>
    <source>
        <strain evidence="4">ET15</strain>
        <strain evidence="3">ET37</strain>
    </source>
</reference>
<feature type="signal peptide" evidence="1">
    <location>
        <begin position="1"/>
        <end position="25"/>
    </location>
</feature>
<dbReference type="RefSeq" id="WP_289825535.1">
    <property type="nucleotide sequence ID" value="NZ_JAUEIE010000007.1"/>
</dbReference>
<reference evidence="4" key="2">
    <citation type="submission" date="2023-08" db="EMBL/GenBank/DDBJ databases">
        <title>Identification and characterization of horizontal gene transfer across gut microbiota members of farm animals based on homology search.</title>
        <authorList>
            <person name="Schwarzerova J."/>
            <person name="Nykrynova M."/>
            <person name="Jureckova K."/>
            <person name="Cejkova D."/>
            <person name="Rychlik I."/>
        </authorList>
    </citation>
    <scope>NUCLEOTIDE SEQUENCE</scope>
    <source>
        <strain evidence="4">ET15</strain>
        <strain evidence="3">ET37</strain>
    </source>
</reference>
<dbReference type="AlphaFoldDB" id="A0AAW7JK77"/>
<evidence type="ECO:0000259" key="2">
    <source>
        <dbReference type="Pfam" id="PF17116"/>
    </source>
</evidence>
<sequence length="417" mass="47778">MKMITNTRKLMAAVMLSVCTLTANGQNNEIKSDRIASLQVVAGDDWLSPPVMILGGDEPITISFDDMTHEYHRYAYRIEHCEADWTTSDALFTSDYCEGFTDGNTIDDVRKSLNTNVLYTHYRLRIPNERCNIKMSGNYRVTIYDDNTSEEVATACFMVAEQRAGIQLEATTNTDIDTNGAHQQIGMKINYAGLKVNNPGQEIKTVVMQNGRWDNAVVNAEPQYIMPDGLQWTHNRQLIFDGGNEYRKFETLDVSHTTMGLESVKWDGRDYHAYVWTDEPRNSYVYDEDANGAFYIRNSDNIENDCMSEYVYVHFALKTATTDNDIFINGVWTNGSLTPEYCMSYNPESGLYENVIMLKQGYYSYQYLIRTDDGSLKPLQSEGNFCYTENKYQCLVYYRAAGDRTDRLVGYRQIVIN</sequence>
<dbReference type="Proteomes" id="UP001168478">
    <property type="component" value="Unassembled WGS sequence"/>
</dbReference>
<dbReference type="Proteomes" id="UP001167831">
    <property type="component" value="Unassembled WGS sequence"/>
</dbReference>
<dbReference type="EMBL" id="JAUEIF010000005">
    <property type="protein sequence ID" value="MDN0025282.1"/>
    <property type="molecule type" value="Genomic_DNA"/>
</dbReference>
<dbReference type="Pfam" id="PF17116">
    <property type="entry name" value="T9SS_plug_1st"/>
    <property type="match status" value="1"/>
</dbReference>
<organism evidence="4 6">
    <name type="scientific">Leyella lascolaii</name>
    <dbReference type="NCBI Taxonomy" id="1776379"/>
    <lineage>
        <taxon>Bacteria</taxon>
        <taxon>Pseudomonadati</taxon>
        <taxon>Bacteroidota</taxon>
        <taxon>Bacteroidia</taxon>
        <taxon>Bacteroidales</taxon>
        <taxon>Prevotellaceae</taxon>
        <taxon>Leyella</taxon>
    </lineage>
</organism>
<name>A0AAW7JK77_9BACT</name>
<evidence type="ECO:0000313" key="4">
    <source>
        <dbReference type="EMBL" id="MDN0025282.1"/>
    </source>
</evidence>
<protein>
    <submittedName>
        <fullName evidence="4">DUF5103 domain-containing protein</fullName>
    </submittedName>
</protein>
<evidence type="ECO:0000313" key="3">
    <source>
        <dbReference type="EMBL" id="MDN0023014.1"/>
    </source>
</evidence>
<feature type="domain" description="Type 9 secretion system plug protein N-terminal" evidence="2">
    <location>
        <begin position="35"/>
        <end position="161"/>
    </location>
</feature>
<keyword evidence="1" id="KW-0732">Signal</keyword>